<evidence type="ECO:0000313" key="2">
    <source>
        <dbReference type="EMBL" id="EKX48621.1"/>
    </source>
</evidence>
<organism evidence="2">
    <name type="scientific">Guillardia theta (strain CCMP2712)</name>
    <name type="common">Cryptophyte</name>
    <dbReference type="NCBI Taxonomy" id="905079"/>
    <lineage>
        <taxon>Eukaryota</taxon>
        <taxon>Cryptophyceae</taxon>
        <taxon>Pyrenomonadales</taxon>
        <taxon>Geminigeraceae</taxon>
        <taxon>Guillardia</taxon>
    </lineage>
</organism>
<dbReference type="KEGG" id="gtt:GUITHDRAFT_105765"/>
<evidence type="ECO:0000256" key="1">
    <source>
        <dbReference type="SAM" id="SignalP"/>
    </source>
</evidence>
<sequence length="158" mass="16947">MQSAGKLAMAAAMAAATLAMVDGFALNGGMATCVSAMRAGRSSCVSVRAGRRSASPTMAEDFSASRRNVLFGLGAAAFLFVSPAHSKDAINDCEKWAPGRKWITGKSCQEKGSNEVKGTKKDPKYLRSIQNCRNEYCTTYEQCTYQIGPKEDYGGFVF</sequence>
<dbReference type="HOGENOM" id="CLU_1672609_0_0_1"/>
<name>L1JJE4_GUITC</name>
<feature type="signal peptide" evidence="1">
    <location>
        <begin position="1"/>
        <end position="23"/>
    </location>
</feature>
<dbReference type="AlphaFoldDB" id="L1JJE4"/>
<reference evidence="4" key="2">
    <citation type="submission" date="2012-11" db="EMBL/GenBank/DDBJ databases">
        <authorList>
            <person name="Kuo A."/>
            <person name="Curtis B.A."/>
            <person name="Tanifuji G."/>
            <person name="Burki F."/>
            <person name="Gruber A."/>
            <person name="Irimia M."/>
            <person name="Maruyama S."/>
            <person name="Arias M.C."/>
            <person name="Ball S.G."/>
            <person name="Gile G.H."/>
            <person name="Hirakawa Y."/>
            <person name="Hopkins J.F."/>
            <person name="Rensing S.A."/>
            <person name="Schmutz J."/>
            <person name="Symeonidi A."/>
            <person name="Elias M."/>
            <person name="Eveleigh R.J."/>
            <person name="Herman E.K."/>
            <person name="Klute M.J."/>
            <person name="Nakayama T."/>
            <person name="Obornik M."/>
            <person name="Reyes-Prieto A."/>
            <person name="Armbrust E.V."/>
            <person name="Aves S.J."/>
            <person name="Beiko R.G."/>
            <person name="Coutinho P."/>
            <person name="Dacks J.B."/>
            <person name="Durnford D.G."/>
            <person name="Fast N.M."/>
            <person name="Green B.R."/>
            <person name="Grisdale C."/>
            <person name="Hempe F."/>
            <person name="Henrissat B."/>
            <person name="Hoppner M.P."/>
            <person name="Ishida K.-I."/>
            <person name="Kim E."/>
            <person name="Koreny L."/>
            <person name="Kroth P.G."/>
            <person name="Liu Y."/>
            <person name="Malik S.-B."/>
            <person name="Maier U.G."/>
            <person name="McRose D."/>
            <person name="Mock T."/>
            <person name="Neilson J.A."/>
            <person name="Onodera N.T."/>
            <person name="Poole A.M."/>
            <person name="Pritham E.J."/>
            <person name="Richards T.A."/>
            <person name="Rocap G."/>
            <person name="Roy S.W."/>
            <person name="Sarai C."/>
            <person name="Schaack S."/>
            <person name="Shirato S."/>
            <person name="Slamovits C.H."/>
            <person name="Spencer D.F."/>
            <person name="Suzuki S."/>
            <person name="Worden A.Z."/>
            <person name="Zauner S."/>
            <person name="Barry K."/>
            <person name="Bell C."/>
            <person name="Bharti A.K."/>
            <person name="Crow J.A."/>
            <person name="Grimwood J."/>
            <person name="Kramer R."/>
            <person name="Lindquist E."/>
            <person name="Lucas S."/>
            <person name="Salamov A."/>
            <person name="McFadden G.I."/>
            <person name="Lane C.E."/>
            <person name="Keeling P.J."/>
            <person name="Gray M.W."/>
            <person name="Grigoriev I.V."/>
            <person name="Archibald J.M."/>
        </authorList>
    </citation>
    <scope>NUCLEOTIDE SEQUENCE</scope>
    <source>
        <strain evidence="4">CCMP2712</strain>
    </source>
</reference>
<dbReference type="RefSeq" id="XP_005835601.1">
    <property type="nucleotide sequence ID" value="XM_005835544.1"/>
</dbReference>
<gene>
    <name evidence="2" type="ORF">GUITHDRAFT_105765</name>
</gene>
<dbReference type="GeneID" id="17305133"/>
<dbReference type="Proteomes" id="UP000011087">
    <property type="component" value="Unassembled WGS sequence"/>
</dbReference>
<evidence type="ECO:0000313" key="3">
    <source>
        <dbReference type="EnsemblProtists" id="EKX48621"/>
    </source>
</evidence>
<proteinExistence type="predicted"/>
<reference evidence="2 4" key="1">
    <citation type="journal article" date="2012" name="Nature">
        <title>Algal genomes reveal evolutionary mosaicism and the fate of nucleomorphs.</title>
        <authorList>
            <consortium name="DOE Joint Genome Institute"/>
            <person name="Curtis B.A."/>
            <person name="Tanifuji G."/>
            <person name="Burki F."/>
            <person name="Gruber A."/>
            <person name="Irimia M."/>
            <person name="Maruyama S."/>
            <person name="Arias M.C."/>
            <person name="Ball S.G."/>
            <person name="Gile G.H."/>
            <person name="Hirakawa Y."/>
            <person name="Hopkins J.F."/>
            <person name="Kuo A."/>
            <person name="Rensing S.A."/>
            <person name="Schmutz J."/>
            <person name="Symeonidi A."/>
            <person name="Elias M."/>
            <person name="Eveleigh R.J."/>
            <person name="Herman E.K."/>
            <person name="Klute M.J."/>
            <person name="Nakayama T."/>
            <person name="Obornik M."/>
            <person name="Reyes-Prieto A."/>
            <person name="Armbrust E.V."/>
            <person name="Aves S.J."/>
            <person name="Beiko R.G."/>
            <person name="Coutinho P."/>
            <person name="Dacks J.B."/>
            <person name="Durnford D.G."/>
            <person name="Fast N.M."/>
            <person name="Green B.R."/>
            <person name="Grisdale C.J."/>
            <person name="Hempel F."/>
            <person name="Henrissat B."/>
            <person name="Hoppner M.P."/>
            <person name="Ishida K."/>
            <person name="Kim E."/>
            <person name="Koreny L."/>
            <person name="Kroth P.G."/>
            <person name="Liu Y."/>
            <person name="Malik S.B."/>
            <person name="Maier U.G."/>
            <person name="McRose D."/>
            <person name="Mock T."/>
            <person name="Neilson J.A."/>
            <person name="Onodera N.T."/>
            <person name="Poole A.M."/>
            <person name="Pritham E.J."/>
            <person name="Richards T.A."/>
            <person name="Rocap G."/>
            <person name="Roy S.W."/>
            <person name="Sarai C."/>
            <person name="Schaack S."/>
            <person name="Shirato S."/>
            <person name="Slamovits C.H."/>
            <person name="Spencer D.F."/>
            <person name="Suzuki S."/>
            <person name="Worden A.Z."/>
            <person name="Zauner S."/>
            <person name="Barry K."/>
            <person name="Bell C."/>
            <person name="Bharti A.K."/>
            <person name="Crow J.A."/>
            <person name="Grimwood J."/>
            <person name="Kramer R."/>
            <person name="Lindquist E."/>
            <person name="Lucas S."/>
            <person name="Salamov A."/>
            <person name="McFadden G.I."/>
            <person name="Lane C.E."/>
            <person name="Keeling P.J."/>
            <person name="Gray M.W."/>
            <person name="Grigoriev I.V."/>
            <person name="Archibald J.M."/>
        </authorList>
    </citation>
    <scope>NUCLEOTIDE SEQUENCE</scope>
    <source>
        <strain evidence="2 4">CCMP2712</strain>
    </source>
</reference>
<accession>L1JJE4</accession>
<evidence type="ECO:0000313" key="4">
    <source>
        <dbReference type="Proteomes" id="UP000011087"/>
    </source>
</evidence>
<dbReference type="PaxDb" id="55529-EKX48621"/>
<keyword evidence="4" id="KW-1185">Reference proteome</keyword>
<dbReference type="EMBL" id="JH992985">
    <property type="protein sequence ID" value="EKX48621.1"/>
    <property type="molecule type" value="Genomic_DNA"/>
</dbReference>
<protein>
    <submittedName>
        <fullName evidence="2 3">Uncharacterized protein</fullName>
    </submittedName>
</protein>
<dbReference type="OrthoDB" id="43299at2759"/>
<keyword evidence="1" id="KW-0732">Signal</keyword>
<dbReference type="EnsemblProtists" id="EKX48621">
    <property type="protein sequence ID" value="EKX48621"/>
    <property type="gene ID" value="GUITHDRAFT_105765"/>
</dbReference>
<feature type="chain" id="PRO_5008771438" evidence="1">
    <location>
        <begin position="24"/>
        <end position="158"/>
    </location>
</feature>
<reference evidence="3" key="3">
    <citation type="submission" date="2016-03" db="UniProtKB">
        <authorList>
            <consortium name="EnsemblProtists"/>
        </authorList>
    </citation>
    <scope>IDENTIFICATION</scope>
</reference>